<dbReference type="PANTHER" id="PTHR30040:SF2">
    <property type="entry name" value="FAD:PROTEIN FMN TRANSFERASE"/>
    <property type="match status" value="1"/>
</dbReference>
<dbReference type="InterPro" id="IPR024932">
    <property type="entry name" value="ApbE"/>
</dbReference>
<dbReference type="Proteomes" id="UP000326912">
    <property type="component" value="Unassembled WGS sequence"/>
</dbReference>
<keyword evidence="7" id="KW-0274">FAD</keyword>
<evidence type="ECO:0000256" key="7">
    <source>
        <dbReference type="ARBA" id="ARBA00022827"/>
    </source>
</evidence>
<accession>A0A5J4KEV8</accession>
<dbReference type="GO" id="GO:0046872">
    <property type="term" value="F:metal ion binding"/>
    <property type="evidence" value="ECO:0007669"/>
    <property type="project" value="UniProtKB-KW"/>
</dbReference>
<dbReference type="InterPro" id="IPR003374">
    <property type="entry name" value="ApbE-like_sf"/>
</dbReference>
<dbReference type="Gene3D" id="3.10.520.10">
    <property type="entry name" value="ApbE-like domains"/>
    <property type="match status" value="2"/>
</dbReference>
<evidence type="ECO:0000256" key="10">
    <source>
        <dbReference type="ARBA" id="ARBA00048540"/>
    </source>
</evidence>
<dbReference type="GO" id="GO:0016740">
    <property type="term" value="F:transferase activity"/>
    <property type="evidence" value="ECO:0007669"/>
    <property type="project" value="UniProtKB-KW"/>
</dbReference>
<evidence type="ECO:0000256" key="4">
    <source>
        <dbReference type="ARBA" id="ARBA00022630"/>
    </source>
</evidence>
<evidence type="ECO:0000256" key="9">
    <source>
        <dbReference type="ARBA" id="ARBA00031306"/>
    </source>
</evidence>
<dbReference type="Pfam" id="PF02424">
    <property type="entry name" value="ApbE"/>
    <property type="match status" value="2"/>
</dbReference>
<evidence type="ECO:0000256" key="6">
    <source>
        <dbReference type="ARBA" id="ARBA00022723"/>
    </source>
</evidence>
<proteinExistence type="predicted"/>
<reference evidence="11 12" key="1">
    <citation type="submission" date="2019-10" db="EMBL/GenBank/DDBJ databases">
        <title>Dictyobacter vulcani sp. nov., within the class Ktedonobacteria, isolated from soil of volcanic Mt. Zao.</title>
        <authorList>
            <person name="Zheng Y."/>
            <person name="Wang C.M."/>
            <person name="Sakai Y."/>
            <person name="Abe K."/>
            <person name="Yokota A."/>
            <person name="Yabe S."/>
        </authorList>
    </citation>
    <scope>NUCLEOTIDE SEQUENCE [LARGE SCALE GENOMIC DNA]</scope>
    <source>
        <strain evidence="11 12">W12</strain>
    </source>
</reference>
<dbReference type="AlphaFoldDB" id="A0A5J4KEV8"/>
<keyword evidence="8" id="KW-0460">Magnesium</keyword>
<dbReference type="EMBL" id="BKZW01000001">
    <property type="protein sequence ID" value="GER86103.1"/>
    <property type="molecule type" value="Genomic_DNA"/>
</dbReference>
<evidence type="ECO:0000256" key="8">
    <source>
        <dbReference type="ARBA" id="ARBA00022842"/>
    </source>
</evidence>
<comment type="caution">
    <text evidence="11">The sequence shown here is derived from an EMBL/GenBank/DDBJ whole genome shotgun (WGS) entry which is preliminary data.</text>
</comment>
<keyword evidence="5 11" id="KW-0808">Transferase</keyword>
<sequence>MKDTRLIMGMPITLEILDPSASQGDLDHVFAYFEYVDETFSTYKTSSEISQFNRGELTEEQYSPDLHTILVLSEQTKKDTNGYFDIEHEGVCDPSGIVKGWAIHNAAHKLRERGWQNFYIDAGGDVEVAGTKDGHPWKIGIRNPFNRNQNVKILTLSDQGIATSGTAIRGQHIYNPYQPASPLEDIVSLTVIGPNVYEADRFATAAFAMGKEGIVFIEKLAGFEGYMIDIHARATFTSGFERYVYHQ</sequence>
<evidence type="ECO:0000313" key="11">
    <source>
        <dbReference type="EMBL" id="GER86103.1"/>
    </source>
</evidence>
<keyword evidence="4" id="KW-0285">Flavoprotein</keyword>
<keyword evidence="12" id="KW-1185">Reference proteome</keyword>
<name>A0A5J4KEV8_9CHLR</name>
<comment type="catalytic activity">
    <reaction evidence="10">
        <text>L-threonyl-[protein] + FAD = FMN-L-threonyl-[protein] + AMP + H(+)</text>
        <dbReference type="Rhea" id="RHEA:36847"/>
        <dbReference type="Rhea" id="RHEA-COMP:11060"/>
        <dbReference type="Rhea" id="RHEA-COMP:11061"/>
        <dbReference type="ChEBI" id="CHEBI:15378"/>
        <dbReference type="ChEBI" id="CHEBI:30013"/>
        <dbReference type="ChEBI" id="CHEBI:57692"/>
        <dbReference type="ChEBI" id="CHEBI:74257"/>
        <dbReference type="ChEBI" id="CHEBI:456215"/>
        <dbReference type="EC" id="2.7.1.180"/>
    </reaction>
</comment>
<evidence type="ECO:0000313" key="12">
    <source>
        <dbReference type="Proteomes" id="UP000326912"/>
    </source>
</evidence>
<gene>
    <name evidence="11" type="primary">apbE</name>
    <name evidence="11" type="ORF">KDW_02650</name>
</gene>
<organism evidence="11 12">
    <name type="scientific">Dictyobacter vulcani</name>
    <dbReference type="NCBI Taxonomy" id="2607529"/>
    <lineage>
        <taxon>Bacteria</taxon>
        <taxon>Bacillati</taxon>
        <taxon>Chloroflexota</taxon>
        <taxon>Ktedonobacteria</taxon>
        <taxon>Ktedonobacterales</taxon>
        <taxon>Dictyobacteraceae</taxon>
        <taxon>Dictyobacter</taxon>
    </lineage>
</organism>
<keyword evidence="6" id="KW-0479">Metal-binding</keyword>
<evidence type="ECO:0000256" key="1">
    <source>
        <dbReference type="ARBA" id="ARBA00001946"/>
    </source>
</evidence>
<evidence type="ECO:0000256" key="5">
    <source>
        <dbReference type="ARBA" id="ARBA00022679"/>
    </source>
</evidence>
<evidence type="ECO:0000256" key="3">
    <source>
        <dbReference type="ARBA" id="ARBA00016337"/>
    </source>
</evidence>
<protein>
    <recommendedName>
        <fullName evidence="3">FAD:protein FMN transferase</fullName>
        <ecNumber evidence="2">2.7.1.180</ecNumber>
    </recommendedName>
    <alternativeName>
        <fullName evidence="9">Flavin transferase</fullName>
    </alternativeName>
</protein>
<evidence type="ECO:0000256" key="2">
    <source>
        <dbReference type="ARBA" id="ARBA00011955"/>
    </source>
</evidence>
<dbReference type="SUPFAM" id="SSF143631">
    <property type="entry name" value="ApbE-like"/>
    <property type="match status" value="1"/>
</dbReference>
<dbReference type="EC" id="2.7.1.180" evidence="2"/>
<dbReference type="RefSeq" id="WP_151754285.1">
    <property type="nucleotide sequence ID" value="NZ_BKZW01000001.1"/>
</dbReference>
<comment type="cofactor">
    <cofactor evidence="1">
        <name>Mg(2+)</name>
        <dbReference type="ChEBI" id="CHEBI:18420"/>
    </cofactor>
</comment>
<dbReference type="PANTHER" id="PTHR30040">
    <property type="entry name" value="THIAMINE BIOSYNTHESIS LIPOPROTEIN APBE"/>
    <property type="match status" value="1"/>
</dbReference>